<proteinExistence type="predicted"/>
<feature type="domain" description="Tyrosine specific protein phosphatases" evidence="12">
    <location>
        <begin position="1116"/>
        <end position="1193"/>
    </location>
</feature>
<dbReference type="InterPro" id="IPR016130">
    <property type="entry name" value="Tyr_Pase_AS"/>
</dbReference>
<dbReference type="eggNOG" id="KOG4228">
    <property type="taxonomic scope" value="Eukaryota"/>
</dbReference>
<dbReference type="SMART" id="SM00404">
    <property type="entry name" value="PTPc_motif"/>
    <property type="match status" value="2"/>
</dbReference>
<dbReference type="InterPro" id="IPR000387">
    <property type="entry name" value="Tyr_Pase_dom"/>
</dbReference>
<keyword evidence="9" id="KW-0325">Glycoprotein</keyword>
<feature type="domain" description="Fibronectin type-III" evidence="13">
    <location>
        <begin position="117"/>
        <end position="211"/>
    </location>
</feature>
<feature type="domain" description="Tyrosine specific protein phosphatases" evidence="12">
    <location>
        <begin position="828"/>
        <end position="899"/>
    </location>
</feature>
<name>A0A1U7SCF3_ALLSI</name>
<dbReference type="Gene3D" id="2.60.40.10">
    <property type="entry name" value="Immunoglobulins"/>
    <property type="match status" value="3"/>
</dbReference>
<feature type="domain" description="Tyrosine-protein phosphatase" evidence="11">
    <location>
        <begin position="654"/>
        <end position="908"/>
    </location>
</feature>
<keyword evidence="8" id="KW-0472">Membrane</keyword>
<dbReference type="PANTHER" id="PTHR19134:SF208">
    <property type="entry name" value="RECEPTOR-TYPE TYROSINE-PROTEIN PHOSPHATASE T"/>
    <property type="match status" value="1"/>
</dbReference>
<keyword evidence="7" id="KW-1133">Transmembrane helix</keyword>
<dbReference type="InterPro" id="IPR029021">
    <property type="entry name" value="Prot-tyrosine_phosphatase-like"/>
</dbReference>
<dbReference type="InterPro" id="IPR036116">
    <property type="entry name" value="FN3_sf"/>
</dbReference>
<dbReference type="SMART" id="SM00194">
    <property type="entry name" value="PTPc"/>
    <property type="match status" value="2"/>
</dbReference>
<dbReference type="Pfam" id="PF23144">
    <property type="entry name" value="Fn3_PTPRU"/>
    <property type="match status" value="1"/>
</dbReference>
<evidence type="ECO:0000256" key="1">
    <source>
        <dbReference type="ARBA" id="ARBA00004479"/>
    </source>
</evidence>
<dbReference type="STRING" id="38654.A0A1U7SCF3"/>
<evidence type="ECO:0000259" key="13">
    <source>
        <dbReference type="PROSITE" id="PS50853"/>
    </source>
</evidence>
<dbReference type="InterPro" id="IPR003595">
    <property type="entry name" value="Tyr_Pase_cat"/>
</dbReference>
<feature type="domain" description="Fibronectin type-III" evidence="13">
    <location>
        <begin position="212"/>
        <end position="318"/>
    </location>
</feature>
<evidence type="ECO:0000256" key="9">
    <source>
        <dbReference type="ARBA" id="ARBA00023180"/>
    </source>
</evidence>
<evidence type="ECO:0000256" key="8">
    <source>
        <dbReference type="ARBA" id="ARBA00023136"/>
    </source>
</evidence>
<dbReference type="CDD" id="cd00063">
    <property type="entry name" value="FN3"/>
    <property type="match status" value="3"/>
</dbReference>
<gene>
    <name evidence="15" type="primary">PTPRT</name>
</gene>
<dbReference type="FunFam" id="2.60.40.10:FF:000152">
    <property type="entry name" value="receptor-type tyrosine-protein phosphatase T isoform X1"/>
    <property type="match status" value="1"/>
</dbReference>
<keyword evidence="6" id="KW-0904">Protein phosphatase</keyword>
<dbReference type="CDD" id="cd14630">
    <property type="entry name" value="R-PTPc-T-1"/>
    <property type="match status" value="1"/>
</dbReference>
<keyword evidence="4" id="KW-0732">Signal</keyword>
<dbReference type="SMART" id="SM00060">
    <property type="entry name" value="FN3"/>
    <property type="match status" value="3"/>
</dbReference>
<evidence type="ECO:0000256" key="7">
    <source>
        <dbReference type="ARBA" id="ARBA00022989"/>
    </source>
</evidence>
<dbReference type="PROSITE" id="PS50853">
    <property type="entry name" value="FN3"/>
    <property type="match status" value="3"/>
</dbReference>
<dbReference type="InterPro" id="IPR013783">
    <property type="entry name" value="Ig-like_fold"/>
</dbReference>
<accession>A0A1U7SCF3</accession>
<feature type="domain" description="Tyrosine-protein phosphatase" evidence="11">
    <location>
        <begin position="940"/>
        <end position="1202"/>
    </location>
</feature>
<keyword evidence="15" id="KW-0675">Receptor</keyword>
<evidence type="ECO:0000256" key="10">
    <source>
        <dbReference type="ARBA" id="ARBA00051722"/>
    </source>
</evidence>
<evidence type="ECO:0000256" key="4">
    <source>
        <dbReference type="ARBA" id="ARBA00022729"/>
    </source>
</evidence>
<dbReference type="SUPFAM" id="SSF49265">
    <property type="entry name" value="Fibronectin type III"/>
    <property type="match status" value="2"/>
</dbReference>
<dbReference type="InParanoid" id="A0A1U7SCF3"/>
<dbReference type="Proteomes" id="UP000189705">
    <property type="component" value="Unplaced"/>
</dbReference>
<dbReference type="Gene3D" id="3.90.190.10">
    <property type="entry name" value="Protein tyrosine phosphatase superfamily"/>
    <property type="match status" value="2"/>
</dbReference>
<evidence type="ECO:0000256" key="5">
    <source>
        <dbReference type="ARBA" id="ARBA00022801"/>
    </source>
</evidence>
<keyword evidence="3" id="KW-0812">Transmembrane</keyword>
<dbReference type="FunFam" id="2.60.40.10:FF:000009">
    <property type="entry name" value="receptor-type tyrosine-protein phosphatase U isoform X1"/>
    <property type="match status" value="1"/>
</dbReference>
<dbReference type="GeneID" id="102386055"/>
<dbReference type="RefSeq" id="XP_006035172.2">
    <property type="nucleotide sequence ID" value="XM_006035110.3"/>
</dbReference>
<evidence type="ECO:0000259" key="11">
    <source>
        <dbReference type="PROSITE" id="PS50055"/>
    </source>
</evidence>
<organism evidence="14 15">
    <name type="scientific">Alligator sinensis</name>
    <name type="common">Chinese alligator</name>
    <dbReference type="NCBI Taxonomy" id="38654"/>
    <lineage>
        <taxon>Eukaryota</taxon>
        <taxon>Metazoa</taxon>
        <taxon>Chordata</taxon>
        <taxon>Craniata</taxon>
        <taxon>Vertebrata</taxon>
        <taxon>Euteleostomi</taxon>
        <taxon>Archelosauria</taxon>
        <taxon>Archosauria</taxon>
        <taxon>Crocodylia</taxon>
        <taxon>Alligatoridae</taxon>
        <taxon>Alligatorinae</taxon>
        <taxon>Alligator</taxon>
    </lineage>
</organism>
<protein>
    <recommendedName>
        <fullName evidence="2">protein-tyrosine-phosphatase</fullName>
        <ecNumber evidence="2">3.1.3.48</ecNumber>
    </recommendedName>
</protein>
<dbReference type="FunFam" id="3.90.190.10:FF:000003">
    <property type="entry name" value="receptor-type tyrosine-protein phosphatase kappa isoform X1"/>
    <property type="match status" value="1"/>
</dbReference>
<dbReference type="Pfam" id="PF00041">
    <property type="entry name" value="fn3"/>
    <property type="match status" value="1"/>
</dbReference>
<dbReference type="PANTHER" id="PTHR19134">
    <property type="entry name" value="RECEPTOR-TYPE TYROSINE-PROTEIN PHOSPHATASE"/>
    <property type="match status" value="1"/>
</dbReference>
<dbReference type="InterPro" id="IPR000242">
    <property type="entry name" value="PTP_cat"/>
</dbReference>
<comment type="catalytic activity">
    <reaction evidence="10">
        <text>O-phospho-L-tyrosyl-[protein] + H2O = L-tyrosyl-[protein] + phosphate</text>
        <dbReference type="Rhea" id="RHEA:10684"/>
        <dbReference type="Rhea" id="RHEA-COMP:10136"/>
        <dbReference type="Rhea" id="RHEA-COMP:20101"/>
        <dbReference type="ChEBI" id="CHEBI:15377"/>
        <dbReference type="ChEBI" id="CHEBI:43474"/>
        <dbReference type="ChEBI" id="CHEBI:46858"/>
        <dbReference type="ChEBI" id="CHEBI:61978"/>
        <dbReference type="EC" id="3.1.3.48"/>
    </reaction>
</comment>
<evidence type="ECO:0000313" key="14">
    <source>
        <dbReference type="Proteomes" id="UP000189705"/>
    </source>
</evidence>
<dbReference type="AlphaFoldDB" id="A0A1U7SCF3"/>
<dbReference type="PROSITE" id="PS50056">
    <property type="entry name" value="TYR_PHOSPHATASE_2"/>
    <property type="match status" value="2"/>
</dbReference>
<evidence type="ECO:0000256" key="3">
    <source>
        <dbReference type="ARBA" id="ARBA00022692"/>
    </source>
</evidence>
<evidence type="ECO:0000256" key="2">
    <source>
        <dbReference type="ARBA" id="ARBA00013064"/>
    </source>
</evidence>
<dbReference type="EC" id="3.1.3.48" evidence="2"/>
<dbReference type="InterPro" id="IPR057598">
    <property type="entry name" value="Fn3_PTPRU"/>
</dbReference>
<evidence type="ECO:0000313" key="15">
    <source>
        <dbReference type="RefSeq" id="XP_006035172.2"/>
    </source>
</evidence>
<dbReference type="CDD" id="cd14634">
    <property type="entry name" value="R-PTPc-T-2"/>
    <property type="match status" value="1"/>
</dbReference>
<dbReference type="Pfam" id="PF00102">
    <property type="entry name" value="Y_phosphatase"/>
    <property type="match status" value="2"/>
</dbReference>
<dbReference type="GO" id="GO:0004725">
    <property type="term" value="F:protein tyrosine phosphatase activity"/>
    <property type="evidence" value="ECO:0007669"/>
    <property type="project" value="UniProtKB-EC"/>
</dbReference>
<dbReference type="OrthoDB" id="10253954at2759"/>
<keyword evidence="14" id="KW-1185">Reference proteome</keyword>
<dbReference type="CTD" id="11122"/>
<dbReference type="FunFam" id="2.60.40.10:FF:000019">
    <property type="entry name" value="receptor-type tyrosine-protein phosphatase kappa isoform X2"/>
    <property type="match status" value="1"/>
</dbReference>
<reference evidence="15" key="1">
    <citation type="submission" date="2025-08" db="UniProtKB">
        <authorList>
            <consortium name="RefSeq"/>
        </authorList>
    </citation>
    <scope>IDENTIFICATION</scope>
</reference>
<feature type="domain" description="Fibronectin type-III" evidence="13">
    <location>
        <begin position="19"/>
        <end position="112"/>
    </location>
</feature>
<evidence type="ECO:0000256" key="6">
    <source>
        <dbReference type="ARBA" id="ARBA00022912"/>
    </source>
</evidence>
<dbReference type="SUPFAM" id="SSF52799">
    <property type="entry name" value="(Phosphotyrosine protein) phosphatases II"/>
    <property type="match status" value="2"/>
</dbReference>
<dbReference type="GO" id="GO:0016020">
    <property type="term" value="C:membrane"/>
    <property type="evidence" value="ECO:0007669"/>
    <property type="project" value="UniProtKB-SubCell"/>
</dbReference>
<dbReference type="FunFam" id="3.90.190.10:FF:000005">
    <property type="entry name" value="receptor-type tyrosine-protein phosphatase kappa isoform X1"/>
    <property type="match status" value="1"/>
</dbReference>
<comment type="subcellular location">
    <subcellularLocation>
        <location evidence="1">Membrane</location>
        <topology evidence="1">Single-pass type I membrane protein</topology>
    </subcellularLocation>
</comment>
<keyword evidence="5" id="KW-0378">Hydrolase</keyword>
<dbReference type="InterPro" id="IPR050348">
    <property type="entry name" value="Protein-Tyr_Phosphatase"/>
</dbReference>
<dbReference type="PROSITE" id="PS50055">
    <property type="entry name" value="TYR_PHOSPHATASE_PTP"/>
    <property type="match status" value="2"/>
</dbReference>
<dbReference type="KEGG" id="asn:102386055"/>
<dbReference type="PRINTS" id="PR00700">
    <property type="entry name" value="PRTYPHPHTASE"/>
</dbReference>
<sequence>MYIGIDFLSLLLFAEPPTPIAPPELLAVGATYLWIKPNANSIIGDGPIILKEVEYRTTTGNWAETHIVDSPNYKLWHLDPDVEYEIRVLLTRPGEGGTGPPGPPLTTRTKCADPVHGPQNVEVVDIRSRQLTLQWEPFGYAVTRCHSYNLTVQYQYVFNQQKYEAEELIQTSSHYTLRGLRPFMTIRLRLVLSNPEGKMESEELVVQTEEDVPGPVPLESIQGGPFEEKIYVQWKPPNETNGIITLYEITYKAVGSLDPTADLSSQRGKVFKLRNETHHLFVGLYPGTTYSFTIKASTVKGFGPPITTRIATKISAPSMPEYDTDSPLNETDTTITVMLKPAHSRGAPVSVYQLVVKEERLQKARRAADIIECFSVPVSYKNASSLDSPHYFAAELKPINLPVTQPFTVGDNKTYNGYWNAPLSPLKSYSIYFQALSKANGETKINCVRLATKGASTQNSNAVEPEKQVDSTVKMAGVIAGLLMFVIILLGAMLTIKRRRNAYSYSYYLKLAKKQKETQSSTQREMGPVATSDKTSTKLSAVHNEEAFSASCQDVNGFTSSSPCSFSVQSKTLQSKSLLNSYYSVSSDTVPSTTLLDSSHGEMTQPTLTIQTHPYRSCEPVEMSYPRGQFQPAIRVADLLQHITQMKRGQGYGFKEEYEALPEGQTASWDTAKEDENRNKNRYGNIISYDHSRVRLQLLDGDPHSDYINANYIDGYHRPRHYIATQGPMQETVKDFWRMIWQENSASVVMVTNLVEVGRVKCVRYWPDDTEVYGDIKVTLIETEPLAEYVIRTFTVQKKGYHEIREIRQFHFTSWPDHGVPCYATGLLGFVRQVKFLNPPEAGPIVVHCSAGAGRTGCFIAIDIMLDMAENEGVVDIFNCVRELRSQRVNLVQTEEQYVFVHDAILEACLCGNTAIPVCEFRSVYYNISRLDPQTNSSQIKDEFQTLNIVTPRVRPEDCSIGLLPRNHDKNRCMDVLPLDRCLPFLISVDGESSNYINAALMDSHKQPAAFIVTQHPLPNTIADFWRLVFDYNCSSIVMLNEMDAAQLCMQYWPEKTSCCYGPIQVEFVSADIDEDIINRIFRICNMARPQDGYRIVQHLQYIGWPAYRDTPPSKRSLLKVVRRLEKWQEQYDGRDGRTVVHCLNGGGRSGTFCAICSVCEMIQQQNIIDVFHIVKTLRNNKSNMVESLEQYKFVYEVALEYLSSF</sequence>
<dbReference type="PROSITE" id="PS00383">
    <property type="entry name" value="TYR_PHOSPHATASE_1"/>
    <property type="match status" value="2"/>
</dbReference>
<evidence type="ECO:0000259" key="12">
    <source>
        <dbReference type="PROSITE" id="PS50056"/>
    </source>
</evidence>
<dbReference type="InterPro" id="IPR003961">
    <property type="entry name" value="FN3_dom"/>
</dbReference>